<name>A0A1X7C306_9BACT</name>
<dbReference type="RefSeq" id="WP_085097144.1">
    <property type="nucleotide sequence ID" value="NZ_FWZU01000001.1"/>
</dbReference>
<gene>
    <name evidence="3" type="ORF">SAMN06295933_0244</name>
</gene>
<dbReference type="SMART" id="SM00271">
    <property type="entry name" value="DnaJ"/>
    <property type="match status" value="1"/>
</dbReference>
<evidence type="ECO:0000259" key="2">
    <source>
        <dbReference type="PROSITE" id="PS50076"/>
    </source>
</evidence>
<sequence>MNFLEARRILGIDSDAKIADVKKAFRKLAFTMHPDLNPSPDAAQKFREVNEAYVFLRNEMRGDSEKPSSAGRASRNEQKSTFTSRADQKTASPGAGAKAYQQQQRTARADAQNNNRSTSAQRSRSFYQKEEDVLKDILNDPFAKQVFEDIYRQIGKDKPFRHGPGTAKERKLNMNWGDKSVSVDVSRGILGGIKSWVRGQMDDEQTVFFPASTLIPGRSIRITIQQGFRKTPKTLEITLPRDFIIGRPIRLKGQGRQLGPVKGDLYLRILAK</sequence>
<evidence type="ECO:0000256" key="1">
    <source>
        <dbReference type="SAM" id="MobiDB-lite"/>
    </source>
</evidence>
<dbReference type="InterPro" id="IPR036869">
    <property type="entry name" value="J_dom_sf"/>
</dbReference>
<feature type="compositionally biased region" description="Polar residues" evidence="1">
    <location>
        <begin position="117"/>
        <end position="126"/>
    </location>
</feature>
<dbReference type="Proteomes" id="UP000192906">
    <property type="component" value="Unassembled WGS sequence"/>
</dbReference>
<reference evidence="4" key="1">
    <citation type="submission" date="2017-04" db="EMBL/GenBank/DDBJ databases">
        <authorList>
            <person name="Varghese N."/>
            <person name="Submissions S."/>
        </authorList>
    </citation>
    <scope>NUCLEOTIDE SEQUENCE [LARGE SCALE GENOMIC DNA]</scope>
    <source>
        <strain evidence="4">K3S</strain>
    </source>
</reference>
<dbReference type="SUPFAM" id="SSF46565">
    <property type="entry name" value="Chaperone J-domain"/>
    <property type="match status" value="1"/>
</dbReference>
<proteinExistence type="predicted"/>
<dbReference type="STRING" id="1519643.SAMN06295933_0244"/>
<feature type="domain" description="J" evidence="2">
    <location>
        <begin position="5"/>
        <end position="79"/>
    </location>
</feature>
<dbReference type="EMBL" id="FWZU01000001">
    <property type="protein sequence ID" value="SME89125.1"/>
    <property type="molecule type" value="Genomic_DNA"/>
</dbReference>
<dbReference type="PROSITE" id="PS50076">
    <property type="entry name" value="DNAJ_2"/>
    <property type="match status" value="1"/>
</dbReference>
<feature type="region of interest" description="Disordered" evidence="1">
    <location>
        <begin position="58"/>
        <end position="126"/>
    </location>
</feature>
<dbReference type="InterPro" id="IPR001623">
    <property type="entry name" value="DnaJ_domain"/>
</dbReference>
<dbReference type="Pfam" id="PF00226">
    <property type="entry name" value="DnaJ"/>
    <property type="match status" value="1"/>
</dbReference>
<dbReference type="Gene3D" id="1.10.287.110">
    <property type="entry name" value="DnaJ domain"/>
    <property type="match status" value="1"/>
</dbReference>
<dbReference type="PANTHER" id="PTHR43948">
    <property type="entry name" value="DNAJ HOMOLOG SUBFAMILY B"/>
    <property type="match status" value="1"/>
</dbReference>
<dbReference type="OrthoDB" id="9779622at2"/>
<dbReference type="AlphaFoldDB" id="A0A1X7C306"/>
<dbReference type="CDD" id="cd06257">
    <property type="entry name" value="DnaJ"/>
    <property type="match status" value="1"/>
</dbReference>
<keyword evidence="4" id="KW-1185">Reference proteome</keyword>
<protein>
    <submittedName>
        <fullName evidence="3">Molecular chaperone DnaJ</fullName>
    </submittedName>
</protein>
<feature type="compositionally biased region" description="Polar residues" evidence="1">
    <location>
        <begin position="79"/>
        <end position="91"/>
    </location>
</feature>
<dbReference type="PANTHER" id="PTHR43948:SF10">
    <property type="entry name" value="MRJ, ISOFORM E"/>
    <property type="match status" value="1"/>
</dbReference>
<evidence type="ECO:0000313" key="3">
    <source>
        <dbReference type="EMBL" id="SME89125.1"/>
    </source>
</evidence>
<accession>A0A1X7C306</accession>
<dbReference type="PRINTS" id="PR00625">
    <property type="entry name" value="JDOMAIN"/>
</dbReference>
<feature type="compositionally biased region" description="Low complexity" evidence="1">
    <location>
        <begin position="97"/>
        <end position="116"/>
    </location>
</feature>
<evidence type="ECO:0000313" key="4">
    <source>
        <dbReference type="Proteomes" id="UP000192906"/>
    </source>
</evidence>
<organism evidence="3 4">
    <name type="scientific">Desulfovibrio gilichinskyi</name>
    <dbReference type="NCBI Taxonomy" id="1519643"/>
    <lineage>
        <taxon>Bacteria</taxon>
        <taxon>Pseudomonadati</taxon>
        <taxon>Thermodesulfobacteriota</taxon>
        <taxon>Desulfovibrionia</taxon>
        <taxon>Desulfovibrionales</taxon>
        <taxon>Desulfovibrionaceae</taxon>
        <taxon>Desulfovibrio</taxon>
    </lineage>
</organism>